<feature type="transmembrane region" description="Helical" evidence="2">
    <location>
        <begin position="134"/>
        <end position="153"/>
    </location>
</feature>
<reference evidence="4" key="1">
    <citation type="submission" date="2016-10" db="EMBL/GenBank/DDBJ databases">
        <authorList>
            <person name="Varghese N."/>
            <person name="Submissions S."/>
        </authorList>
    </citation>
    <scope>NUCLEOTIDE SEQUENCE [LARGE SCALE GENOMIC DNA]</scope>
    <source>
        <strain evidence="4">CGMCC 1.6474</strain>
    </source>
</reference>
<evidence type="ECO:0000313" key="3">
    <source>
        <dbReference type="EMBL" id="SFK35361.1"/>
    </source>
</evidence>
<accession>A0A1I3YVX3</accession>
<feature type="transmembrane region" description="Helical" evidence="2">
    <location>
        <begin position="108"/>
        <end position="128"/>
    </location>
</feature>
<evidence type="ECO:0000256" key="1">
    <source>
        <dbReference type="SAM" id="MobiDB-lite"/>
    </source>
</evidence>
<feature type="transmembrane region" description="Helical" evidence="2">
    <location>
        <begin position="84"/>
        <end position="101"/>
    </location>
</feature>
<proteinExistence type="predicted"/>
<protein>
    <recommendedName>
        <fullName evidence="5">DoxX-like family protein</fullName>
    </recommendedName>
</protein>
<keyword evidence="2" id="KW-0472">Membrane</keyword>
<dbReference type="RefSeq" id="WP_091941334.1">
    <property type="nucleotide sequence ID" value="NZ_FOSV01000001.1"/>
</dbReference>
<dbReference type="OrthoDB" id="7843623at2"/>
<dbReference type="InterPro" id="IPR046161">
    <property type="entry name" value="DUF6163"/>
</dbReference>
<evidence type="ECO:0000313" key="4">
    <source>
        <dbReference type="Proteomes" id="UP000198804"/>
    </source>
</evidence>
<dbReference type="STRING" id="414703.SAMN04488125_101365"/>
<organism evidence="3 4">
    <name type="scientific">Methylorubrum salsuginis</name>
    <dbReference type="NCBI Taxonomy" id="414703"/>
    <lineage>
        <taxon>Bacteria</taxon>
        <taxon>Pseudomonadati</taxon>
        <taxon>Pseudomonadota</taxon>
        <taxon>Alphaproteobacteria</taxon>
        <taxon>Hyphomicrobiales</taxon>
        <taxon>Methylobacteriaceae</taxon>
        <taxon>Methylorubrum</taxon>
    </lineage>
</organism>
<feature type="transmembrane region" description="Helical" evidence="2">
    <location>
        <begin position="41"/>
        <end position="64"/>
    </location>
</feature>
<dbReference type="EMBL" id="FOSV01000001">
    <property type="protein sequence ID" value="SFK35361.1"/>
    <property type="molecule type" value="Genomic_DNA"/>
</dbReference>
<evidence type="ECO:0000256" key="2">
    <source>
        <dbReference type="SAM" id="Phobius"/>
    </source>
</evidence>
<keyword evidence="2" id="KW-0812">Transmembrane</keyword>
<dbReference type="Proteomes" id="UP000198804">
    <property type="component" value="Unassembled WGS sequence"/>
</dbReference>
<dbReference type="AlphaFoldDB" id="A0A1I3YVX3"/>
<evidence type="ECO:0008006" key="5">
    <source>
        <dbReference type="Google" id="ProtNLM"/>
    </source>
</evidence>
<feature type="region of interest" description="Disordered" evidence="1">
    <location>
        <begin position="1"/>
        <end position="30"/>
    </location>
</feature>
<name>A0A1I3YVX3_9HYPH</name>
<gene>
    <name evidence="3" type="ORF">SAMN04488125_101365</name>
</gene>
<sequence length="157" mass="16728">MRALAKVGTTKDGRGRPSAGSGPVDRIEEAAPRQQTRWDVVLVWFMRITALAWVAKGLATWGQILDLWPGATPFADLPAGRQAGIVYFAVIDFVAAVGLWLTSAWGGVIWLLAATSSLTLAALTPQLLPMSAPLIAVQASIVAIYFVLSWLAARDVG</sequence>
<keyword evidence="4" id="KW-1185">Reference proteome</keyword>
<dbReference type="Pfam" id="PF19660">
    <property type="entry name" value="DUF6163"/>
    <property type="match status" value="1"/>
</dbReference>
<keyword evidence="2" id="KW-1133">Transmembrane helix</keyword>